<dbReference type="Proteomes" id="UP000019118">
    <property type="component" value="Unassembled WGS sequence"/>
</dbReference>
<sequence>MHLIGLPSDFQSQCGLAGEIFEINPHSCTPYKLFNILISDKILEDITFQTNIYAEQVHQATNKRYTQTKLAEIKTFIGLNLLMGIKRSPSYRDYWSTDEDLNDPYISKLMPVNRFSWLLSHIHLNDNSNWKKTQKYYNPHNCIAIDESMIKFKGRSALKQYMPKKPIKQGYKIWALADSEGYLYNFDIYTSKTKDYVEHRLGERVVLRLMDGLEYKQHLLFFDNYFTTYWLELKTKGINACGTVMANRKNLPKLKEDKYLKQGEYDYNISNDGISI</sequence>
<dbReference type="EnsemblMetazoa" id="XM_019918143.1">
    <property type="protein sequence ID" value="XP_019773702.1"/>
    <property type="gene ID" value="LOC109546954"/>
</dbReference>
<keyword evidence="3" id="KW-1185">Reference proteome</keyword>
<dbReference type="PANTHER" id="PTHR46599:SF3">
    <property type="entry name" value="PIGGYBAC TRANSPOSABLE ELEMENT-DERIVED PROTEIN 4"/>
    <property type="match status" value="1"/>
</dbReference>
<reference evidence="3" key="1">
    <citation type="journal article" date="2013" name="Genome Biol.">
        <title>Draft genome of the mountain pine beetle, Dendroctonus ponderosae Hopkins, a major forest pest.</title>
        <authorList>
            <person name="Keeling C.I."/>
            <person name="Yuen M.M."/>
            <person name="Liao N.Y."/>
            <person name="Docking T.R."/>
            <person name="Chan S.K."/>
            <person name="Taylor G.A."/>
            <person name="Palmquist D.L."/>
            <person name="Jackman S.D."/>
            <person name="Nguyen A."/>
            <person name="Li M."/>
            <person name="Henderson H."/>
            <person name="Janes J.K."/>
            <person name="Zhao Y."/>
            <person name="Pandoh P."/>
            <person name="Moore R."/>
            <person name="Sperling F.A."/>
            <person name="Huber D.P."/>
            <person name="Birol I."/>
            <person name="Jones S.J."/>
            <person name="Bohlmann J."/>
        </authorList>
    </citation>
    <scope>NUCLEOTIDE SEQUENCE</scope>
</reference>
<dbReference type="AlphaFoldDB" id="A0AAR5QKM6"/>
<name>A0AAR5QKM6_DENPD</name>
<proteinExistence type="predicted"/>
<evidence type="ECO:0000313" key="2">
    <source>
        <dbReference type="EnsemblMetazoa" id="XP_019773702.1"/>
    </source>
</evidence>
<protein>
    <recommendedName>
        <fullName evidence="1">PiggyBac transposable element-derived protein domain-containing protein</fullName>
    </recommendedName>
</protein>
<accession>A0AAR5QKM6</accession>
<feature type="domain" description="PiggyBac transposable element-derived protein" evidence="1">
    <location>
        <begin position="29"/>
        <end position="270"/>
    </location>
</feature>
<evidence type="ECO:0000313" key="3">
    <source>
        <dbReference type="Proteomes" id="UP000019118"/>
    </source>
</evidence>
<dbReference type="Pfam" id="PF13843">
    <property type="entry name" value="DDE_Tnp_1_7"/>
    <property type="match status" value="1"/>
</dbReference>
<dbReference type="InterPro" id="IPR029526">
    <property type="entry name" value="PGBD"/>
</dbReference>
<reference evidence="2" key="2">
    <citation type="submission" date="2024-08" db="UniProtKB">
        <authorList>
            <consortium name="EnsemblMetazoa"/>
        </authorList>
    </citation>
    <scope>IDENTIFICATION</scope>
</reference>
<dbReference type="PANTHER" id="PTHR46599">
    <property type="entry name" value="PIGGYBAC TRANSPOSABLE ELEMENT-DERIVED PROTEIN 4"/>
    <property type="match status" value="1"/>
</dbReference>
<organism evidence="2 3">
    <name type="scientific">Dendroctonus ponderosae</name>
    <name type="common">Mountain pine beetle</name>
    <dbReference type="NCBI Taxonomy" id="77166"/>
    <lineage>
        <taxon>Eukaryota</taxon>
        <taxon>Metazoa</taxon>
        <taxon>Ecdysozoa</taxon>
        <taxon>Arthropoda</taxon>
        <taxon>Hexapoda</taxon>
        <taxon>Insecta</taxon>
        <taxon>Pterygota</taxon>
        <taxon>Neoptera</taxon>
        <taxon>Endopterygota</taxon>
        <taxon>Coleoptera</taxon>
        <taxon>Polyphaga</taxon>
        <taxon>Cucujiformia</taxon>
        <taxon>Curculionidae</taxon>
        <taxon>Scolytinae</taxon>
        <taxon>Dendroctonus</taxon>
    </lineage>
</organism>
<evidence type="ECO:0000259" key="1">
    <source>
        <dbReference type="Pfam" id="PF13843"/>
    </source>
</evidence>